<reference evidence="1" key="1">
    <citation type="submission" date="2021-06" db="EMBL/GenBank/DDBJ databases">
        <title>Complete genome sequence of Erwinia phage pEa_SNUABM_7.</title>
        <authorList>
            <person name="Kim S.G."/>
            <person name="Park S.C."/>
        </authorList>
    </citation>
    <scope>NUCLEOTIDE SEQUENCE</scope>
</reference>
<keyword evidence="2" id="KW-1185">Reference proteome</keyword>
<sequence length="152" mass="16592">MFIPVVTYDPDMFADFTFVLSQQEISSSSQPNRKYDNENQSAISLTRTSATAISLTLGANVWSLIQRKRTAAVDTLTLKPVLATQSQSKFMPESFNSNPPAPVQYAPVVCGQFVTTATLDVLFDNIVFRVQTGNLDLSDTKVTNKPVAPVVG</sequence>
<evidence type="ECO:0000313" key="1">
    <source>
        <dbReference type="EMBL" id="QYW04760.1"/>
    </source>
</evidence>
<organism evidence="1 2">
    <name type="scientific">Erwinia phage pEa_SNUABM_7</name>
    <dbReference type="NCBI Taxonomy" id="2866695"/>
    <lineage>
        <taxon>Viruses</taxon>
        <taxon>Duplodnaviria</taxon>
        <taxon>Heunggongvirae</taxon>
        <taxon>Uroviricota</taxon>
        <taxon>Caudoviricetes</taxon>
        <taxon>Snuvirus</taxon>
        <taxon>Snuvirus SNUABM7</taxon>
    </lineage>
</organism>
<proteinExistence type="predicted"/>
<evidence type="ECO:0000313" key="2">
    <source>
        <dbReference type="Proteomes" id="UP000827609"/>
    </source>
</evidence>
<dbReference type="Proteomes" id="UP000827609">
    <property type="component" value="Segment"/>
</dbReference>
<name>A0AAE7WT97_9CAUD</name>
<protein>
    <submittedName>
        <fullName evidence="1">Uncharacterized protein</fullName>
    </submittedName>
</protein>
<gene>
    <name evidence="1" type="ORF">pEaSNUABM7_00092</name>
</gene>
<accession>A0AAE7WT97</accession>
<dbReference type="EMBL" id="MZ475896">
    <property type="protein sequence ID" value="QYW04760.1"/>
    <property type="molecule type" value="Genomic_DNA"/>
</dbReference>